<reference evidence="2 3" key="1">
    <citation type="submission" date="2020-08" db="EMBL/GenBank/DDBJ databases">
        <title>Genomic Encyclopedia of Type Strains, Phase IV (KMG-IV): sequencing the most valuable type-strain genomes for metagenomic binning, comparative biology and taxonomic classification.</title>
        <authorList>
            <person name="Goeker M."/>
        </authorList>
    </citation>
    <scope>NUCLEOTIDE SEQUENCE [LARGE SCALE GENOMIC DNA]</scope>
    <source>
        <strain evidence="2 3">DSM 12251</strain>
    </source>
</reference>
<keyword evidence="3" id="KW-1185">Reference proteome</keyword>
<protein>
    <submittedName>
        <fullName evidence="2">Acyl-CoA thioesterase-1</fullName>
        <ecNumber evidence="2">3.1.1.5</ecNumber>
        <ecNumber evidence="2">3.1.2.-</ecNumber>
    </submittedName>
</protein>
<dbReference type="PANTHER" id="PTHR30383">
    <property type="entry name" value="THIOESTERASE 1/PROTEASE 1/LYSOPHOSPHOLIPASE L1"/>
    <property type="match status" value="1"/>
</dbReference>
<dbReference type="EC" id="3.1.1.5" evidence="2"/>
<gene>
    <name evidence="2" type="ORF">HNQ64_002273</name>
</gene>
<sequence length="207" mass="21840">MSVSLGWMATLPAQTAAVGKKRIVVLGDSISAGYGLDRDQAYPALLQKKMDAEGLPYEVVNAGVSGDTTAGGLRRIDWALGPKGADVLVIALGGNDGLRGVSPDQTEKNLTGIVAKARAKNPTIKILIAGMQMPDNLGPKYVEAFKAVFPKVSTAEKTDLLPYLLEGVGGDEKLNQPDRIHPTAEGQQKIADLVWAKLKALLPEVGN</sequence>
<dbReference type="RefSeq" id="WP_221305418.1">
    <property type="nucleotide sequence ID" value="NZ_JACHIF010000004.1"/>
</dbReference>
<accession>A0A7W8DQA5</accession>
<name>A0A7W8DQA5_9BACT</name>
<dbReference type="CDD" id="cd01822">
    <property type="entry name" value="Lysophospholipase_L1_like"/>
    <property type="match status" value="1"/>
</dbReference>
<dbReference type="EC" id="3.1.2.-" evidence="2"/>
<dbReference type="PANTHER" id="PTHR30383:SF24">
    <property type="entry name" value="THIOESTERASE 1_PROTEASE 1_LYSOPHOSPHOLIPASE L1"/>
    <property type="match status" value="1"/>
</dbReference>
<proteinExistence type="predicted"/>
<dbReference type="AlphaFoldDB" id="A0A7W8DQA5"/>
<dbReference type="Pfam" id="PF13472">
    <property type="entry name" value="Lipase_GDSL_2"/>
    <property type="match status" value="1"/>
</dbReference>
<organism evidence="2 3">
    <name type="scientific">Prosthecobacter dejongeii</name>
    <dbReference type="NCBI Taxonomy" id="48465"/>
    <lineage>
        <taxon>Bacteria</taxon>
        <taxon>Pseudomonadati</taxon>
        <taxon>Verrucomicrobiota</taxon>
        <taxon>Verrucomicrobiia</taxon>
        <taxon>Verrucomicrobiales</taxon>
        <taxon>Verrucomicrobiaceae</taxon>
        <taxon>Prosthecobacter</taxon>
    </lineage>
</organism>
<keyword evidence="2" id="KW-0378">Hydrolase</keyword>
<dbReference type="InterPro" id="IPR051532">
    <property type="entry name" value="Ester_Hydrolysis_Enzymes"/>
</dbReference>
<dbReference type="InterPro" id="IPR013830">
    <property type="entry name" value="SGNH_hydro"/>
</dbReference>
<evidence type="ECO:0000313" key="2">
    <source>
        <dbReference type="EMBL" id="MBB5038015.1"/>
    </source>
</evidence>
<dbReference type="Proteomes" id="UP000534294">
    <property type="component" value="Unassembled WGS sequence"/>
</dbReference>
<dbReference type="SUPFAM" id="SSF52266">
    <property type="entry name" value="SGNH hydrolase"/>
    <property type="match status" value="1"/>
</dbReference>
<dbReference type="Gene3D" id="3.40.50.1110">
    <property type="entry name" value="SGNH hydrolase"/>
    <property type="match status" value="1"/>
</dbReference>
<evidence type="ECO:0000313" key="3">
    <source>
        <dbReference type="Proteomes" id="UP000534294"/>
    </source>
</evidence>
<dbReference type="GO" id="GO:0004622">
    <property type="term" value="F:phosphatidylcholine lysophospholipase activity"/>
    <property type="evidence" value="ECO:0007669"/>
    <property type="project" value="UniProtKB-EC"/>
</dbReference>
<dbReference type="EMBL" id="JACHIF010000004">
    <property type="protein sequence ID" value="MBB5038015.1"/>
    <property type="molecule type" value="Genomic_DNA"/>
</dbReference>
<comment type="caution">
    <text evidence="2">The sequence shown here is derived from an EMBL/GenBank/DDBJ whole genome shotgun (WGS) entry which is preliminary data.</text>
</comment>
<evidence type="ECO:0000259" key="1">
    <source>
        <dbReference type="Pfam" id="PF13472"/>
    </source>
</evidence>
<feature type="domain" description="SGNH hydrolase-type esterase" evidence="1">
    <location>
        <begin position="25"/>
        <end position="188"/>
    </location>
</feature>
<dbReference type="InterPro" id="IPR036514">
    <property type="entry name" value="SGNH_hydro_sf"/>
</dbReference>